<accession>A0AAD2D2N1</accession>
<evidence type="ECO:0000256" key="1">
    <source>
        <dbReference type="SAM" id="MobiDB-lite"/>
    </source>
</evidence>
<reference evidence="2" key="1">
    <citation type="submission" date="2023-07" db="EMBL/GenBank/DDBJ databases">
        <authorList>
            <consortium name="AG Swart"/>
            <person name="Singh M."/>
            <person name="Singh A."/>
            <person name="Seah K."/>
            <person name="Emmerich C."/>
        </authorList>
    </citation>
    <scope>NUCLEOTIDE SEQUENCE</scope>
    <source>
        <strain evidence="2">DP1</strain>
    </source>
</reference>
<dbReference type="AlphaFoldDB" id="A0AAD2D2N1"/>
<evidence type="ECO:0000313" key="3">
    <source>
        <dbReference type="Proteomes" id="UP001295684"/>
    </source>
</evidence>
<dbReference type="Proteomes" id="UP001295684">
    <property type="component" value="Unassembled WGS sequence"/>
</dbReference>
<proteinExistence type="predicted"/>
<protein>
    <submittedName>
        <fullName evidence="2">Uncharacterized protein</fullName>
    </submittedName>
</protein>
<comment type="caution">
    <text evidence="2">The sequence shown here is derived from an EMBL/GenBank/DDBJ whole genome shotgun (WGS) entry which is preliminary data.</text>
</comment>
<feature type="compositionally biased region" description="Basic and acidic residues" evidence="1">
    <location>
        <begin position="1"/>
        <end position="11"/>
    </location>
</feature>
<gene>
    <name evidence="2" type="ORF">ECRASSUSDP1_LOCUS20047</name>
</gene>
<name>A0AAD2D2N1_EUPCR</name>
<evidence type="ECO:0000313" key="2">
    <source>
        <dbReference type="EMBL" id="CAI2378649.1"/>
    </source>
</evidence>
<keyword evidence="3" id="KW-1185">Reference proteome</keyword>
<sequence>MEKVQKFDKNLKTPTDLVDPEQRSRTEEELRVYFKELNLETRVNTSLYYKFEDANYAGFLMMEPYRNIYEKYITKAPFGFLTKLWNKQDVTILFSKPKIKKKILKKLIKSLNCKIDRLILGALSPLDIQYVNINRAFTDFCKISHNLVKEVYFNGQTLTLKKFASILISGYKIVSFNFQNCHITSPKPTTSTPQNSLSKTLNLSYPNPSSLEYLKSPDYIPKILKTISLLPCIRSLCEINFLGCFHSLSELYALKKKFFNSANVQIRVKQEYKF</sequence>
<organism evidence="2 3">
    <name type="scientific">Euplotes crassus</name>
    <dbReference type="NCBI Taxonomy" id="5936"/>
    <lineage>
        <taxon>Eukaryota</taxon>
        <taxon>Sar</taxon>
        <taxon>Alveolata</taxon>
        <taxon>Ciliophora</taxon>
        <taxon>Intramacronucleata</taxon>
        <taxon>Spirotrichea</taxon>
        <taxon>Hypotrichia</taxon>
        <taxon>Euplotida</taxon>
        <taxon>Euplotidae</taxon>
        <taxon>Moneuplotes</taxon>
    </lineage>
</organism>
<feature type="region of interest" description="Disordered" evidence="1">
    <location>
        <begin position="1"/>
        <end position="23"/>
    </location>
</feature>
<dbReference type="EMBL" id="CAMPGE010020398">
    <property type="protein sequence ID" value="CAI2378649.1"/>
    <property type="molecule type" value="Genomic_DNA"/>
</dbReference>